<evidence type="ECO:0000256" key="1">
    <source>
        <dbReference type="ARBA" id="ARBA00004926"/>
    </source>
</evidence>
<protein>
    <recommendedName>
        <fullName evidence="4">Glucose-6-phosphate isomerase</fullName>
        <shortName evidence="4">GPI</shortName>
        <ecNumber evidence="4">5.3.1.9</ecNumber>
    </recommendedName>
    <alternativeName>
        <fullName evidence="4">Phosphoglucose isomerase</fullName>
        <shortName evidence="4">PGI</shortName>
    </alternativeName>
    <alternativeName>
        <fullName evidence="4">Phosphohexose isomerase</fullName>
        <shortName evidence="4">PHI</shortName>
    </alternativeName>
</protein>
<dbReference type="GO" id="GO:0006094">
    <property type="term" value="P:gluconeogenesis"/>
    <property type="evidence" value="ECO:0007669"/>
    <property type="project" value="UniProtKB-UniRule"/>
</dbReference>
<dbReference type="PANTHER" id="PTHR11469:SF1">
    <property type="entry name" value="GLUCOSE-6-PHOSPHATE ISOMERASE"/>
    <property type="match status" value="1"/>
</dbReference>
<dbReference type="PROSITE" id="PS00765">
    <property type="entry name" value="P_GLUCOSE_ISOMERASE_1"/>
    <property type="match status" value="1"/>
</dbReference>
<keyword evidence="4" id="KW-0312">Gluconeogenesis</keyword>
<evidence type="ECO:0000256" key="4">
    <source>
        <dbReference type="HAMAP-Rule" id="MF_00473"/>
    </source>
</evidence>
<reference evidence="5" key="1">
    <citation type="submission" date="2020-09" db="EMBL/GenBank/DDBJ databases">
        <title>Desulfogranum mesoprofundum gen. nov., sp. nov., a novel mesophilic, sulfate-reducing chemolithoautotroph isolated from a deep-sea hydrothermal vent chimney in the Suiyo Seamount.</title>
        <authorList>
            <person name="Hashimoto Y."/>
            <person name="Nakagawa S."/>
        </authorList>
    </citation>
    <scope>NUCLEOTIDE SEQUENCE</scope>
    <source>
        <strain evidence="5">KT2</strain>
    </source>
</reference>
<keyword evidence="6" id="KW-1185">Reference proteome</keyword>
<feature type="active site" evidence="4">
    <location>
        <position position="386"/>
    </location>
</feature>
<dbReference type="UniPathway" id="UPA00138"/>
<evidence type="ECO:0000313" key="6">
    <source>
        <dbReference type="Proteomes" id="UP000826725"/>
    </source>
</evidence>
<evidence type="ECO:0000256" key="3">
    <source>
        <dbReference type="ARBA" id="ARBA00029321"/>
    </source>
</evidence>
<dbReference type="CDD" id="cd05015">
    <property type="entry name" value="SIS_PGI_1"/>
    <property type="match status" value="1"/>
</dbReference>
<proteinExistence type="inferred from homology"/>
<dbReference type="UniPathway" id="UPA00109">
    <property type="reaction ID" value="UER00181"/>
</dbReference>
<feature type="active site" description="Proton donor" evidence="4">
    <location>
        <position position="355"/>
    </location>
</feature>
<dbReference type="PROSITE" id="PS00174">
    <property type="entry name" value="P_GLUCOSE_ISOMERASE_2"/>
    <property type="match status" value="1"/>
</dbReference>
<dbReference type="NCBIfam" id="NF010695">
    <property type="entry name" value="PRK14095.1"/>
    <property type="match status" value="1"/>
</dbReference>
<comment type="pathway">
    <text evidence="1 4">Carbohydrate degradation; glycolysis; D-glyceraldehyde 3-phosphate and glycerone phosphate from D-glucose: step 2/4.</text>
</comment>
<dbReference type="RefSeq" id="WP_228855581.1">
    <property type="nucleotide sequence ID" value="NZ_AP024086.1"/>
</dbReference>
<dbReference type="HAMAP" id="MF_00473">
    <property type="entry name" value="G6P_isomerase"/>
    <property type="match status" value="1"/>
</dbReference>
<comment type="function">
    <text evidence="4">Catalyzes the reversible isomerization of glucose-6-phosphate to fructose-6-phosphate.</text>
</comment>
<accession>A0A8D5JPV1</accession>
<dbReference type="GO" id="GO:0006096">
    <property type="term" value="P:glycolytic process"/>
    <property type="evidence" value="ECO:0007669"/>
    <property type="project" value="UniProtKB-UniRule"/>
</dbReference>
<comment type="pathway">
    <text evidence="4">Carbohydrate biosynthesis; gluconeogenesis.</text>
</comment>
<keyword evidence="4" id="KW-0963">Cytoplasm</keyword>
<dbReference type="PROSITE" id="PS51463">
    <property type="entry name" value="P_GLUCOSE_ISOMERASE_3"/>
    <property type="match status" value="1"/>
</dbReference>
<keyword evidence="4" id="KW-0324">Glycolysis</keyword>
<dbReference type="AlphaFoldDB" id="A0A8D5JPV1"/>
<organism evidence="5 6">
    <name type="scientific">Desulfomarina profundi</name>
    <dbReference type="NCBI Taxonomy" id="2772557"/>
    <lineage>
        <taxon>Bacteria</taxon>
        <taxon>Pseudomonadati</taxon>
        <taxon>Thermodesulfobacteriota</taxon>
        <taxon>Desulfobulbia</taxon>
        <taxon>Desulfobulbales</taxon>
        <taxon>Desulfobulbaceae</taxon>
        <taxon>Desulfomarina</taxon>
    </lineage>
</organism>
<dbReference type="EMBL" id="AP024086">
    <property type="protein sequence ID" value="BCL59346.1"/>
    <property type="molecule type" value="Genomic_DNA"/>
</dbReference>
<dbReference type="KEGG" id="dbk:DGMP_00390"/>
<dbReference type="InterPro" id="IPR035482">
    <property type="entry name" value="SIS_PGI_2"/>
</dbReference>
<dbReference type="EC" id="5.3.1.9" evidence="4"/>
<comment type="catalytic activity">
    <reaction evidence="3 4">
        <text>alpha-D-glucose 6-phosphate = beta-D-fructose 6-phosphate</text>
        <dbReference type="Rhea" id="RHEA:11816"/>
        <dbReference type="ChEBI" id="CHEBI:57634"/>
        <dbReference type="ChEBI" id="CHEBI:58225"/>
        <dbReference type="EC" id="5.3.1.9"/>
    </reaction>
</comment>
<dbReference type="PANTHER" id="PTHR11469">
    <property type="entry name" value="GLUCOSE-6-PHOSPHATE ISOMERASE"/>
    <property type="match status" value="1"/>
</dbReference>
<dbReference type="InterPro" id="IPR018189">
    <property type="entry name" value="Phosphoglucose_isomerase_CS"/>
</dbReference>
<dbReference type="InterPro" id="IPR001672">
    <property type="entry name" value="G6P_Isomerase"/>
</dbReference>
<name>A0A8D5JPV1_9BACT</name>
<dbReference type="GO" id="GO:0048029">
    <property type="term" value="F:monosaccharide binding"/>
    <property type="evidence" value="ECO:0007669"/>
    <property type="project" value="TreeGrafter"/>
</dbReference>
<dbReference type="GO" id="GO:0004347">
    <property type="term" value="F:glucose-6-phosphate isomerase activity"/>
    <property type="evidence" value="ECO:0007669"/>
    <property type="project" value="UniProtKB-UniRule"/>
</dbReference>
<dbReference type="Proteomes" id="UP000826725">
    <property type="component" value="Chromosome"/>
</dbReference>
<evidence type="ECO:0000256" key="2">
    <source>
        <dbReference type="ARBA" id="ARBA00006604"/>
    </source>
</evidence>
<keyword evidence="4 5" id="KW-0413">Isomerase</keyword>
<gene>
    <name evidence="4 5" type="primary">pgi</name>
    <name evidence="5" type="ORF">DGMP_00390</name>
</gene>
<dbReference type="GO" id="GO:0051156">
    <property type="term" value="P:glucose 6-phosphate metabolic process"/>
    <property type="evidence" value="ECO:0007669"/>
    <property type="project" value="TreeGrafter"/>
</dbReference>
<sequence length="534" mass="59342">MQKTIDLSSCSVFEKLQELAVKPYDLTEEKSLERNGRLERYACRSKLLQLFFAAQRVSDEVLDCLQQVADELKLVEQFRKMRRGAVLNRIEGYESENRQVLHTGCRDMFAESPVEPEITRLARLELEKLKIFLQELEGGQLCNSEGKPFDTLVQVGIGGSDLGPRSVVEALKQYCRPGRTVRFISNVDPDDCARVLAEISLDTTLVNIVSKSGTTLETLANDQLVRSVMEKAGVDPARHCIAVTGKGSPMDNPKRYLRSFYMFDSIGGRFSTTSMVGLVALGFALGIARVMEFLQGAAAVDYGAEEEDIFKNIPLMMALLGVWNRNFLGYNSLAVLPYSQALHRFSAHLQQCDMESNGKSVSRYGEPVTCRTGPLVWGEPGTNGQHAFYQLLHQGTEVVPIEFLGFAKSQSGLDRRIDGTTSQEKLLANLFAQMVAFATGCDSENPNRKFAGNRPSSLLFADRLTPETMGAILATYEAKIVFQGFIWNINSFDQEGVQLGKILASRFLRAMKGDELEHGSIEVKLLDLVNTRAL</sequence>
<dbReference type="InterPro" id="IPR035476">
    <property type="entry name" value="SIS_PGI_1"/>
</dbReference>
<feature type="active site" evidence="4">
    <location>
        <position position="501"/>
    </location>
</feature>
<comment type="similarity">
    <text evidence="2 4">Belongs to the GPI family.</text>
</comment>
<evidence type="ECO:0000313" key="5">
    <source>
        <dbReference type="EMBL" id="BCL59346.1"/>
    </source>
</evidence>
<comment type="subcellular location">
    <subcellularLocation>
        <location evidence="4">Cytoplasm</location>
    </subcellularLocation>
</comment>
<dbReference type="CDD" id="cd05016">
    <property type="entry name" value="SIS_PGI_2"/>
    <property type="match status" value="1"/>
</dbReference>
<dbReference type="Pfam" id="PF00342">
    <property type="entry name" value="PGI"/>
    <property type="match status" value="1"/>
</dbReference>
<dbReference type="GO" id="GO:0005829">
    <property type="term" value="C:cytosol"/>
    <property type="evidence" value="ECO:0007669"/>
    <property type="project" value="TreeGrafter"/>
</dbReference>